<gene>
    <name evidence="9 10" type="primary">rpl18</name>
</gene>
<dbReference type="Pfam" id="PF00861">
    <property type="entry name" value="Ribosomal_L18p"/>
    <property type="match status" value="1"/>
</dbReference>
<comment type="similarity">
    <text evidence="2 9">Belongs to the universal ribosomal protein uL18 family.</text>
</comment>
<comment type="function">
    <text evidence="1 9">Binds 5S rRNA, forms part of the central protuberance of the 50S subunit.</text>
</comment>
<evidence type="ECO:0000256" key="6">
    <source>
        <dbReference type="ARBA" id="ARBA00022980"/>
    </source>
</evidence>
<evidence type="ECO:0000256" key="5">
    <source>
        <dbReference type="ARBA" id="ARBA00022884"/>
    </source>
</evidence>
<comment type="subunit">
    <text evidence="3 9">Part of the 50S ribosomal subunit; contacts the 5S rRNA.</text>
</comment>
<dbReference type="NCBIfam" id="TIGR00060">
    <property type="entry name" value="L18_bact"/>
    <property type="match status" value="1"/>
</dbReference>
<proteinExistence type="inferred from homology"/>
<dbReference type="GO" id="GO:0003735">
    <property type="term" value="F:structural constituent of ribosome"/>
    <property type="evidence" value="ECO:0007669"/>
    <property type="project" value="InterPro"/>
</dbReference>
<dbReference type="GeneID" id="33359374"/>
<keyword evidence="6 9" id="KW-0689">Ribosomal protein</keyword>
<keyword evidence="10" id="KW-0934">Plastid</keyword>
<evidence type="ECO:0000256" key="3">
    <source>
        <dbReference type="ARBA" id="ARBA00011505"/>
    </source>
</evidence>
<reference evidence="10" key="1">
    <citation type="journal article" date="2017" name="J. Phycol.">
        <title>Analysis of chloroplast genomes and a supermatrix inform reclassification of the Rhodomelaceae (Rhodophyta).</title>
        <authorList>
            <person name="Diaz-Tapia P."/>
            <person name="Maggs C.A."/>
            <person name="West J.A."/>
            <person name="Verbruggen H."/>
        </authorList>
    </citation>
    <scope>NUCLEOTIDE SEQUENCE</scope>
    <source>
        <strain evidence="10">PD1020</strain>
    </source>
</reference>
<dbReference type="GO" id="GO:1990904">
    <property type="term" value="C:ribonucleoprotein complex"/>
    <property type="evidence" value="ECO:0007669"/>
    <property type="project" value="UniProtKB-KW"/>
</dbReference>
<dbReference type="CDD" id="cd00432">
    <property type="entry name" value="Ribosomal_L18_L5e"/>
    <property type="match status" value="1"/>
</dbReference>
<dbReference type="GO" id="GO:0009507">
    <property type="term" value="C:chloroplast"/>
    <property type="evidence" value="ECO:0007669"/>
    <property type="project" value="UniProtKB-SubCell"/>
</dbReference>
<evidence type="ECO:0000256" key="7">
    <source>
        <dbReference type="ARBA" id="ARBA00023274"/>
    </source>
</evidence>
<evidence type="ECO:0000256" key="9">
    <source>
        <dbReference type="HAMAP-Rule" id="MF_01337"/>
    </source>
</evidence>
<dbReference type="PANTHER" id="PTHR12899:SF3">
    <property type="entry name" value="LARGE RIBOSOMAL SUBUNIT PROTEIN UL18M"/>
    <property type="match status" value="1"/>
</dbReference>
<dbReference type="GO" id="GO:0008097">
    <property type="term" value="F:5S rRNA binding"/>
    <property type="evidence" value="ECO:0007669"/>
    <property type="project" value="TreeGrafter"/>
</dbReference>
<keyword evidence="7 9" id="KW-0687">Ribonucleoprotein</keyword>
<dbReference type="SUPFAM" id="SSF53137">
    <property type="entry name" value="Translational machinery components"/>
    <property type="match status" value="1"/>
</dbReference>
<dbReference type="GO" id="GO:0006412">
    <property type="term" value="P:translation"/>
    <property type="evidence" value="ECO:0007669"/>
    <property type="project" value="UniProtKB-UniRule"/>
</dbReference>
<evidence type="ECO:0000256" key="2">
    <source>
        <dbReference type="ARBA" id="ARBA00007116"/>
    </source>
</evidence>
<evidence type="ECO:0000256" key="4">
    <source>
        <dbReference type="ARBA" id="ARBA00022730"/>
    </source>
</evidence>
<accession>A0A1Z1MJP0</accession>
<dbReference type="GO" id="GO:0005840">
    <property type="term" value="C:ribosome"/>
    <property type="evidence" value="ECO:0007669"/>
    <property type="project" value="UniProtKB-KW"/>
</dbReference>
<evidence type="ECO:0000256" key="8">
    <source>
        <dbReference type="ARBA" id="ARBA00035303"/>
    </source>
</evidence>
<dbReference type="EMBL" id="MF101441">
    <property type="protein sequence ID" value="ARW66263.1"/>
    <property type="molecule type" value="Genomic_DNA"/>
</dbReference>
<geneLocation type="chloroplast" evidence="10"/>
<name>A0A1Z1MJP0_SPYFI</name>
<dbReference type="Gene3D" id="3.30.420.100">
    <property type="match status" value="1"/>
</dbReference>
<dbReference type="HAMAP" id="MF_01337_B">
    <property type="entry name" value="Ribosomal_uL18_B"/>
    <property type="match status" value="1"/>
</dbReference>
<sequence length="104" mass="11584">MKKKIKGTSIKPRLYVFKSNKHIYAQIIDDINNKVITSSSTISKELKDDISSCNCNNAVKIGKDIAEKSKKQGISQVVFDRGKNIYHGKVKALADAAREEGIIF</sequence>
<dbReference type="PANTHER" id="PTHR12899">
    <property type="entry name" value="39S RIBOSOMAL PROTEIN L18, MITOCHONDRIAL"/>
    <property type="match status" value="1"/>
</dbReference>
<comment type="subcellular location">
    <subcellularLocation>
        <location evidence="9">Plastid</location>
        <location evidence="9">Chloroplast</location>
    </subcellularLocation>
</comment>
<dbReference type="InterPro" id="IPR004389">
    <property type="entry name" value="Ribosomal_uL18_bac-type"/>
</dbReference>
<organism evidence="10">
    <name type="scientific">Spyridia filamentosa</name>
    <name type="common">Red alga</name>
    <name type="synonym">Fucus filamentosus</name>
    <dbReference type="NCBI Taxonomy" id="196632"/>
    <lineage>
        <taxon>Eukaryota</taxon>
        <taxon>Rhodophyta</taxon>
        <taxon>Florideophyceae</taxon>
        <taxon>Rhodymeniophycidae</taxon>
        <taxon>Ceramiales</taxon>
        <taxon>Spyridiaceae</taxon>
        <taxon>Spyridia</taxon>
    </lineage>
</organism>
<keyword evidence="10" id="KW-0150">Chloroplast</keyword>
<evidence type="ECO:0000256" key="1">
    <source>
        <dbReference type="ARBA" id="ARBA00003898"/>
    </source>
</evidence>
<dbReference type="RefSeq" id="YP_009397077.1">
    <property type="nucleotide sequence ID" value="NC_035285.1"/>
</dbReference>
<dbReference type="InterPro" id="IPR057268">
    <property type="entry name" value="Ribosomal_L18"/>
</dbReference>
<dbReference type="InterPro" id="IPR005484">
    <property type="entry name" value="Ribosomal_uL18_bac/plant/anim"/>
</dbReference>
<protein>
    <recommendedName>
        <fullName evidence="8 9">Large ribosomal subunit protein uL18c</fullName>
    </recommendedName>
</protein>
<keyword evidence="4 9" id="KW-0699">rRNA-binding</keyword>
<keyword evidence="5 9" id="KW-0694">RNA-binding</keyword>
<evidence type="ECO:0000313" key="10">
    <source>
        <dbReference type="EMBL" id="ARW66263.1"/>
    </source>
</evidence>
<dbReference type="FunFam" id="3.30.420.100:FF:000001">
    <property type="entry name" value="50S ribosomal protein L18"/>
    <property type="match status" value="1"/>
</dbReference>
<dbReference type="AlphaFoldDB" id="A0A1Z1MJP0"/>